<protein>
    <submittedName>
        <fullName evidence="2">Uncharacterized protein</fullName>
    </submittedName>
</protein>
<name>A0ABQ7Q6I0_PLUXY</name>
<feature type="region of interest" description="Disordered" evidence="1">
    <location>
        <begin position="38"/>
        <end position="169"/>
    </location>
</feature>
<evidence type="ECO:0000313" key="3">
    <source>
        <dbReference type="Proteomes" id="UP000823941"/>
    </source>
</evidence>
<evidence type="ECO:0000256" key="1">
    <source>
        <dbReference type="SAM" id="MobiDB-lite"/>
    </source>
</evidence>
<dbReference type="EMBL" id="JAHIBW010000020">
    <property type="protein sequence ID" value="KAG7300850.1"/>
    <property type="molecule type" value="Genomic_DNA"/>
</dbReference>
<reference evidence="2 3" key="1">
    <citation type="submission" date="2021-06" db="EMBL/GenBank/DDBJ databases">
        <title>A haploid diamondback moth (Plutella xylostella L.) genome assembly resolves 31 chromosomes and identifies a diamide resistance mutation.</title>
        <authorList>
            <person name="Ward C.M."/>
            <person name="Perry K.D."/>
            <person name="Baker G."/>
            <person name="Powis K."/>
            <person name="Heckel D.G."/>
            <person name="Baxter S.W."/>
        </authorList>
    </citation>
    <scope>NUCLEOTIDE SEQUENCE [LARGE SCALE GENOMIC DNA]</scope>
    <source>
        <strain evidence="2 3">LV</strain>
        <tissue evidence="2">Single pupa</tissue>
    </source>
</reference>
<keyword evidence="3" id="KW-1185">Reference proteome</keyword>
<dbReference type="Proteomes" id="UP000823941">
    <property type="component" value="Chromosome 20"/>
</dbReference>
<evidence type="ECO:0000313" key="2">
    <source>
        <dbReference type="EMBL" id="KAG7300850.1"/>
    </source>
</evidence>
<feature type="compositionally biased region" description="Low complexity" evidence="1">
    <location>
        <begin position="115"/>
        <end position="134"/>
    </location>
</feature>
<feature type="compositionally biased region" description="Acidic residues" evidence="1">
    <location>
        <begin position="46"/>
        <end position="63"/>
    </location>
</feature>
<accession>A0ABQ7Q6I0</accession>
<proteinExistence type="predicted"/>
<gene>
    <name evidence="2" type="ORF">JYU34_015191</name>
</gene>
<organism evidence="2 3">
    <name type="scientific">Plutella xylostella</name>
    <name type="common">Diamondback moth</name>
    <name type="synonym">Plutella maculipennis</name>
    <dbReference type="NCBI Taxonomy" id="51655"/>
    <lineage>
        <taxon>Eukaryota</taxon>
        <taxon>Metazoa</taxon>
        <taxon>Ecdysozoa</taxon>
        <taxon>Arthropoda</taxon>
        <taxon>Hexapoda</taxon>
        <taxon>Insecta</taxon>
        <taxon>Pterygota</taxon>
        <taxon>Neoptera</taxon>
        <taxon>Endopterygota</taxon>
        <taxon>Lepidoptera</taxon>
        <taxon>Glossata</taxon>
        <taxon>Ditrysia</taxon>
        <taxon>Yponomeutoidea</taxon>
        <taxon>Plutellidae</taxon>
        <taxon>Plutella</taxon>
    </lineage>
</organism>
<feature type="compositionally biased region" description="Low complexity" evidence="1">
    <location>
        <begin position="94"/>
        <end position="103"/>
    </location>
</feature>
<comment type="caution">
    <text evidence="2">The sequence shown here is derived from an EMBL/GenBank/DDBJ whole genome shotgun (WGS) entry which is preliminary data.</text>
</comment>
<sequence length="169" mass="17724">MYNVFIPHLQSTLRKHCDQLLKYKGGLIEDSVDDDVTPVEGIYQGGDEEQLLDNSSGEEEVSDDSFGSFDSPMTSPRPAESERPPRPTSPTTPPTTSTEASSPPGGGGTPGGSPPAGAAPSAASSAPAGAAAPAEVNEETTEPSPPRLIDNPLRHPKRTTRNCNPNYKI</sequence>